<protein>
    <submittedName>
        <fullName evidence="2">Teichoic acid biosynthesis protein C (Precursor)</fullName>
    </submittedName>
</protein>
<dbReference type="Proteomes" id="UP001165270">
    <property type="component" value="Unassembled WGS sequence"/>
</dbReference>
<gene>
    <name evidence="2" type="ORF">MQN93_36710</name>
</gene>
<feature type="domain" description="P68 RBP/TagC-like beta-propeller" evidence="1">
    <location>
        <begin position="26"/>
        <end position="256"/>
    </location>
</feature>
<evidence type="ECO:0000313" key="3">
    <source>
        <dbReference type="Proteomes" id="UP001165270"/>
    </source>
</evidence>
<evidence type="ECO:0000259" key="1">
    <source>
        <dbReference type="Pfam" id="PF21311"/>
    </source>
</evidence>
<dbReference type="EMBL" id="JALDAX010000020">
    <property type="protein sequence ID" value="MCI3245267.1"/>
    <property type="molecule type" value="Genomic_DNA"/>
</dbReference>
<reference evidence="2" key="1">
    <citation type="submission" date="2022-03" db="EMBL/GenBank/DDBJ databases">
        <title>Streptomyces 7R015 and 7R016 isolated from Barleria lupulina in Thailand.</title>
        <authorList>
            <person name="Kanchanasin P."/>
            <person name="Phongsopitanun W."/>
            <person name="Tanasupawat S."/>
        </authorList>
    </citation>
    <scope>NUCLEOTIDE SEQUENCE</scope>
    <source>
        <strain evidence="2">7R016</strain>
    </source>
</reference>
<dbReference type="RefSeq" id="WP_242712933.1">
    <property type="nucleotide sequence ID" value="NZ_JALDAX010000020.1"/>
</dbReference>
<dbReference type="Pfam" id="PF21311">
    <property type="entry name" value="Phage_RBD_prop"/>
    <property type="match status" value="1"/>
</dbReference>
<evidence type="ECO:0000313" key="2">
    <source>
        <dbReference type="EMBL" id="MCI3245267.1"/>
    </source>
</evidence>
<organism evidence="2 3">
    <name type="scientific">Streptomyces spinosisporus</name>
    <dbReference type="NCBI Taxonomy" id="2927582"/>
    <lineage>
        <taxon>Bacteria</taxon>
        <taxon>Bacillati</taxon>
        <taxon>Actinomycetota</taxon>
        <taxon>Actinomycetes</taxon>
        <taxon>Kitasatosporales</taxon>
        <taxon>Streptomycetaceae</taxon>
        <taxon>Streptomyces</taxon>
    </lineage>
</organism>
<name>A0ABS9XT59_9ACTN</name>
<accession>A0ABS9XT59</accession>
<proteinExistence type="predicted"/>
<comment type="caution">
    <text evidence="2">The sequence shown here is derived from an EMBL/GenBank/DDBJ whole genome shotgun (WGS) entry which is preliminary data.</text>
</comment>
<keyword evidence="3" id="KW-1185">Reference proteome</keyword>
<dbReference type="InterPro" id="IPR048799">
    <property type="entry name" value="P68_RBP_TagC-like_beta-prop"/>
</dbReference>
<sequence length="292" mass="32040">MSTAIDLAVPSARWLWQKATLKEPTVLQSFAFDEANGHLYVLQVTAHGHAAGDLCLNQLDLGGKRLGHMYLRRFGHGVSMGVQRDARDGSTWIWTEADAERGFGQGVTRFHFRNGAVRTHTQVAVRHPVADSVNNQPSVCMTSRRIAVRYRDRHNRPRYRVWDLDAFVARRYDDPVADLAQTGAHPDPAIPFQGYALHGDVIYQIAGSAYDARTNPAAGRGNAYLSSLSVATGELLQQTRTVAGHQLSHREPEGVAVRGGSRPKVYFGLASGELGARRFSIVVKDDAAAARS</sequence>